<proteinExistence type="predicted"/>
<dbReference type="GO" id="GO:2000134">
    <property type="term" value="P:negative regulation of G1/S transition of mitotic cell cycle"/>
    <property type="evidence" value="ECO:0007669"/>
    <property type="project" value="TreeGrafter"/>
</dbReference>
<evidence type="ECO:0000256" key="1">
    <source>
        <dbReference type="ARBA" id="ARBA00022741"/>
    </source>
</evidence>
<dbReference type="Gene3D" id="3.40.850.10">
    <property type="entry name" value="Kinesin motor domain"/>
    <property type="match status" value="1"/>
</dbReference>
<evidence type="ECO:0000313" key="5">
    <source>
        <dbReference type="Proteomes" id="UP000250572"/>
    </source>
</evidence>
<dbReference type="SUPFAM" id="SSF52540">
    <property type="entry name" value="P-loop containing nucleoside triphosphate hydrolases"/>
    <property type="match status" value="1"/>
</dbReference>
<dbReference type="GO" id="GO:0048812">
    <property type="term" value="P:neuron projection morphogenesis"/>
    <property type="evidence" value="ECO:0007669"/>
    <property type="project" value="TreeGrafter"/>
</dbReference>
<dbReference type="PANTHER" id="PTHR47335">
    <property type="entry name" value="UNCONVENTIONAL MYOSIN-XVI"/>
    <property type="match status" value="1"/>
</dbReference>
<reference evidence="4 5" key="1">
    <citation type="journal article" date="2018" name="G3 (Bethesda)">
        <title>A High-Quality Reference Genome for the Invasive Mosquitofish Gambusia affinis Using a Chicago Library.</title>
        <authorList>
            <person name="Hoffberg S.L."/>
            <person name="Troendle N.J."/>
            <person name="Glenn T.C."/>
            <person name="Mahmud O."/>
            <person name="Louha S."/>
            <person name="Chalopin D."/>
            <person name="Bennetzen J.L."/>
            <person name="Mauricio R."/>
        </authorList>
    </citation>
    <scope>NUCLEOTIDE SEQUENCE [LARGE SCALE GENOMIC DNA]</scope>
    <source>
        <strain evidence="4">NE01/NJP1002.9</strain>
        <tissue evidence="4">Muscle</tissue>
    </source>
</reference>
<feature type="compositionally biased region" description="Low complexity" evidence="3">
    <location>
        <begin position="15"/>
        <end position="26"/>
    </location>
</feature>
<sequence>MRKGIKATLQKSAGSSSHPSPSPTCSCQSQQTADELQICTCAGVSCQGPAGRPSFPFHQVTCQPLSHHAAELTGSVSKAGQDGFFLWPSPDPPPAFWISEKLLQKVFSPAFPLPARCSHTAGGKDIFEFYGEKERWTLKPGAGIFIQESVQSVVLGLSHTHTPPLADLTVTPPPHDHRHPPLSPTLLLGATMALSSRLKLWEQKGGAGGLHAVLILVPVYARVWTRRSGLPDLTDSFQPKQRVEPDQLHKTRPKPQALVELIMHRTMTSCFSWFLEFLKLQIKEENKPAAATIPPPPLSVLPGGILKQLVRDSEKETKHKEPEVKEVKEERTPHKLSDNLVQQFLVPDQTPPILEAEMALRAEQVNNSKQKRSDSVQSDGGLPSRRHIMTPDSDGQTVSPEPPKQNQRQEKKQEVVGRKKLQPEPDKKRIDDRKLEETNQNGIEERQEPEGRQADATVTEVRDVWYEVGPVWFVHKDGFTRATQLKPDEGTPDLPSGRVRVRLETDGSLHDVTEFEVEKCNPSELDVCEDLSDLQCVNESGVLHTLTSRSKASMPLTHSGPNLVSLWPPLQTPSKTLKTRRGECVWDAPPALDALVKRVYLSLVGTRRDHSVCALGRSGTGKTTTCQAFTHTLLKRAGAAGPNVSGENYKNRTKHTTHPTVSCNTDCYS</sequence>
<dbReference type="GO" id="GO:0048471">
    <property type="term" value="C:perinuclear region of cytoplasm"/>
    <property type="evidence" value="ECO:0007669"/>
    <property type="project" value="TreeGrafter"/>
</dbReference>
<dbReference type="GO" id="GO:0043491">
    <property type="term" value="P:phosphatidylinositol 3-kinase/protein kinase B signal transduction"/>
    <property type="evidence" value="ECO:0007669"/>
    <property type="project" value="TreeGrafter"/>
</dbReference>
<feature type="region of interest" description="Disordered" evidence="3">
    <location>
        <begin position="364"/>
        <end position="455"/>
    </location>
</feature>
<dbReference type="InterPro" id="IPR036961">
    <property type="entry name" value="Kinesin_motor_dom_sf"/>
</dbReference>
<dbReference type="AlphaFoldDB" id="A0A315VTC7"/>
<dbReference type="InterPro" id="IPR027417">
    <property type="entry name" value="P-loop_NTPase"/>
</dbReference>
<dbReference type="GO" id="GO:0005654">
    <property type="term" value="C:nucleoplasm"/>
    <property type="evidence" value="ECO:0007669"/>
    <property type="project" value="TreeGrafter"/>
</dbReference>
<dbReference type="GO" id="GO:0016459">
    <property type="term" value="C:myosin complex"/>
    <property type="evidence" value="ECO:0007669"/>
    <property type="project" value="TreeGrafter"/>
</dbReference>
<feature type="compositionally biased region" description="Basic and acidic residues" evidence="3">
    <location>
        <begin position="311"/>
        <end position="337"/>
    </location>
</feature>
<keyword evidence="2" id="KW-0067">ATP-binding</keyword>
<gene>
    <name evidence="4" type="ORF">CCH79_00001272</name>
</gene>
<dbReference type="EMBL" id="NHOQ01001156">
    <property type="protein sequence ID" value="PWA26597.1"/>
    <property type="molecule type" value="Genomic_DNA"/>
</dbReference>
<dbReference type="InterPro" id="IPR052838">
    <property type="entry name" value="Myosin-XVI"/>
</dbReference>
<dbReference type="Proteomes" id="UP000250572">
    <property type="component" value="Unassembled WGS sequence"/>
</dbReference>
<evidence type="ECO:0000313" key="4">
    <source>
        <dbReference type="EMBL" id="PWA26597.1"/>
    </source>
</evidence>
<keyword evidence="5" id="KW-1185">Reference proteome</keyword>
<dbReference type="GO" id="GO:0051015">
    <property type="term" value="F:actin filament binding"/>
    <property type="evidence" value="ECO:0007669"/>
    <property type="project" value="TreeGrafter"/>
</dbReference>
<name>A0A315VTC7_GAMAF</name>
<comment type="caution">
    <text evidence="4">The sequence shown here is derived from an EMBL/GenBank/DDBJ whole genome shotgun (WGS) entry which is preliminary data.</text>
</comment>
<evidence type="ECO:0008006" key="6">
    <source>
        <dbReference type="Google" id="ProtNLM"/>
    </source>
</evidence>
<feature type="compositionally biased region" description="Basic and acidic residues" evidence="3">
    <location>
        <begin position="407"/>
        <end position="453"/>
    </location>
</feature>
<dbReference type="PANTHER" id="PTHR47335:SF1">
    <property type="entry name" value="UNCONVENTIONAL MYOSIN-XVI"/>
    <property type="match status" value="1"/>
</dbReference>
<protein>
    <recommendedName>
        <fullName evidence="6">Myosin motor domain-containing protein</fullName>
    </recommendedName>
</protein>
<feature type="region of interest" description="Disordered" evidence="3">
    <location>
        <begin position="311"/>
        <end position="344"/>
    </location>
</feature>
<evidence type="ECO:0000256" key="3">
    <source>
        <dbReference type="SAM" id="MobiDB-lite"/>
    </source>
</evidence>
<keyword evidence="1" id="KW-0547">Nucleotide-binding</keyword>
<dbReference type="GO" id="GO:0019903">
    <property type="term" value="F:protein phosphatase binding"/>
    <property type="evidence" value="ECO:0007669"/>
    <property type="project" value="TreeGrafter"/>
</dbReference>
<evidence type="ECO:0000256" key="2">
    <source>
        <dbReference type="ARBA" id="ARBA00022840"/>
    </source>
</evidence>
<feature type="region of interest" description="Disordered" evidence="3">
    <location>
        <begin position="1"/>
        <end position="26"/>
    </location>
</feature>
<dbReference type="GO" id="GO:0005524">
    <property type="term" value="F:ATP binding"/>
    <property type="evidence" value="ECO:0007669"/>
    <property type="project" value="UniProtKB-KW"/>
</dbReference>
<organism evidence="4 5">
    <name type="scientific">Gambusia affinis</name>
    <name type="common">Western mosquitofish</name>
    <name type="synonym">Heterandria affinis</name>
    <dbReference type="NCBI Taxonomy" id="33528"/>
    <lineage>
        <taxon>Eukaryota</taxon>
        <taxon>Metazoa</taxon>
        <taxon>Chordata</taxon>
        <taxon>Craniata</taxon>
        <taxon>Vertebrata</taxon>
        <taxon>Euteleostomi</taxon>
        <taxon>Actinopterygii</taxon>
        <taxon>Neopterygii</taxon>
        <taxon>Teleostei</taxon>
        <taxon>Neoteleostei</taxon>
        <taxon>Acanthomorphata</taxon>
        <taxon>Ovalentaria</taxon>
        <taxon>Atherinomorphae</taxon>
        <taxon>Cyprinodontiformes</taxon>
        <taxon>Poeciliidae</taxon>
        <taxon>Poeciliinae</taxon>
        <taxon>Gambusia</taxon>
    </lineage>
</organism>
<accession>A0A315VTC7</accession>